<proteinExistence type="predicted"/>
<keyword evidence="2" id="KW-1185">Reference proteome</keyword>
<dbReference type="GeneTree" id="ENSGT01120000277623"/>
<organism evidence="1 2">
    <name type="scientific">Denticeps clupeoides</name>
    <name type="common">denticle herring</name>
    <dbReference type="NCBI Taxonomy" id="299321"/>
    <lineage>
        <taxon>Eukaryota</taxon>
        <taxon>Metazoa</taxon>
        <taxon>Chordata</taxon>
        <taxon>Craniata</taxon>
        <taxon>Vertebrata</taxon>
        <taxon>Euteleostomi</taxon>
        <taxon>Actinopterygii</taxon>
        <taxon>Neopterygii</taxon>
        <taxon>Teleostei</taxon>
        <taxon>Clupei</taxon>
        <taxon>Clupeiformes</taxon>
        <taxon>Denticipitoidei</taxon>
        <taxon>Denticipitidae</taxon>
        <taxon>Denticeps</taxon>
    </lineage>
</organism>
<accession>A0A8C3Z6Q4</accession>
<protein>
    <submittedName>
        <fullName evidence="1">Uncharacterized protein</fullName>
    </submittedName>
</protein>
<reference evidence="1" key="2">
    <citation type="submission" date="2025-05" db="UniProtKB">
        <authorList>
            <consortium name="Ensembl"/>
        </authorList>
    </citation>
    <scope>IDENTIFICATION</scope>
</reference>
<dbReference type="Gene3D" id="3.30.200.20">
    <property type="entry name" value="Phosphorylase Kinase, domain 1"/>
    <property type="match status" value="1"/>
</dbReference>
<dbReference type="InterPro" id="IPR011009">
    <property type="entry name" value="Kinase-like_dom_sf"/>
</dbReference>
<dbReference type="Ensembl" id="ENSDCDT00010004978.1">
    <property type="protein sequence ID" value="ENSDCDP00010004816.1"/>
    <property type="gene ID" value="ENSDCDG00010002130.1"/>
</dbReference>
<dbReference type="Ensembl" id="ENSDCDT00010005077.1">
    <property type="protein sequence ID" value="ENSDCDP00010004913.1"/>
    <property type="gene ID" value="ENSDCDG00010002169.1"/>
</dbReference>
<sequence length="93" mass="10252">MSNAPSETLVADKDKEESVTELNEKLEALGVQFRNPFEDYELLEVIGKGVSCKVHKARHRKTGQIVPVPLVLRSVSLTQPEFLAALHAVLNGN</sequence>
<evidence type="ECO:0000313" key="2">
    <source>
        <dbReference type="Proteomes" id="UP000694580"/>
    </source>
</evidence>
<evidence type="ECO:0000313" key="1">
    <source>
        <dbReference type="Ensembl" id="ENSDCDP00010004913.1"/>
    </source>
</evidence>
<dbReference type="AlphaFoldDB" id="A0A8C3Z6Q4"/>
<name>A0A8C3Z6Q4_9TELE</name>
<dbReference type="SUPFAM" id="SSF56112">
    <property type="entry name" value="Protein kinase-like (PK-like)"/>
    <property type="match status" value="1"/>
</dbReference>
<reference evidence="1 2" key="1">
    <citation type="submission" date="2020-06" db="EMBL/GenBank/DDBJ databases">
        <authorList>
            <consortium name="Wellcome Sanger Institute Data Sharing"/>
        </authorList>
    </citation>
    <scope>NUCLEOTIDE SEQUENCE [LARGE SCALE GENOMIC DNA]</scope>
</reference>
<dbReference type="Proteomes" id="UP000694580">
    <property type="component" value="Chromosome 3"/>
</dbReference>